<dbReference type="Pfam" id="PF00250">
    <property type="entry name" value="Forkhead"/>
    <property type="match status" value="1"/>
</dbReference>
<dbReference type="InterPro" id="IPR018122">
    <property type="entry name" value="TF_fork_head_CS_1"/>
</dbReference>
<dbReference type="GO" id="GO:0030154">
    <property type="term" value="P:cell differentiation"/>
    <property type="evidence" value="ECO:0007669"/>
    <property type="project" value="TreeGrafter"/>
</dbReference>
<dbReference type="PANTHER" id="PTHR11829">
    <property type="entry name" value="FORKHEAD BOX PROTEIN"/>
    <property type="match status" value="1"/>
</dbReference>
<reference evidence="8" key="2">
    <citation type="submission" date="2020-10" db="UniProtKB">
        <authorList>
            <consortium name="WormBaseParasite"/>
        </authorList>
    </citation>
    <scope>IDENTIFICATION</scope>
</reference>
<evidence type="ECO:0000259" key="6">
    <source>
        <dbReference type="PROSITE" id="PS50039"/>
    </source>
</evidence>
<evidence type="ECO:0000256" key="5">
    <source>
        <dbReference type="SAM" id="MobiDB-lite"/>
    </source>
</evidence>
<evidence type="ECO:0000256" key="2">
    <source>
        <dbReference type="ARBA" id="ARBA00023125"/>
    </source>
</evidence>
<feature type="DNA-binding region" description="Fork-head" evidence="4">
    <location>
        <begin position="192"/>
        <end position="286"/>
    </location>
</feature>
<dbReference type="PROSITE" id="PS00658">
    <property type="entry name" value="FORK_HEAD_2"/>
    <property type="match status" value="1"/>
</dbReference>
<keyword evidence="3 4" id="KW-0539">Nucleus</keyword>
<evidence type="ECO:0000313" key="8">
    <source>
        <dbReference type="WBParaSite" id="Pan_g3480.t1"/>
    </source>
</evidence>
<dbReference type="Proteomes" id="UP000492821">
    <property type="component" value="Unassembled WGS sequence"/>
</dbReference>
<dbReference type="GO" id="GO:0000981">
    <property type="term" value="F:DNA-binding transcription factor activity, RNA polymerase II-specific"/>
    <property type="evidence" value="ECO:0007669"/>
    <property type="project" value="TreeGrafter"/>
</dbReference>
<evidence type="ECO:0000256" key="1">
    <source>
        <dbReference type="ARBA" id="ARBA00004123"/>
    </source>
</evidence>
<feature type="region of interest" description="Disordered" evidence="5">
    <location>
        <begin position="291"/>
        <end position="315"/>
    </location>
</feature>
<organism evidence="7 8">
    <name type="scientific">Panagrellus redivivus</name>
    <name type="common">Microworm</name>
    <dbReference type="NCBI Taxonomy" id="6233"/>
    <lineage>
        <taxon>Eukaryota</taxon>
        <taxon>Metazoa</taxon>
        <taxon>Ecdysozoa</taxon>
        <taxon>Nematoda</taxon>
        <taxon>Chromadorea</taxon>
        <taxon>Rhabditida</taxon>
        <taxon>Tylenchina</taxon>
        <taxon>Panagrolaimomorpha</taxon>
        <taxon>Panagrolaimoidea</taxon>
        <taxon>Panagrolaimidae</taxon>
        <taxon>Panagrellus</taxon>
    </lineage>
</organism>
<dbReference type="InterPro" id="IPR001766">
    <property type="entry name" value="Fork_head_dom"/>
</dbReference>
<keyword evidence="7" id="KW-1185">Reference proteome</keyword>
<dbReference type="AlphaFoldDB" id="A0A7E4VW53"/>
<dbReference type="PANTHER" id="PTHR11829:SF380">
    <property type="entry name" value="PROTEIN FORK HEAD"/>
    <property type="match status" value="1"/>
</dbReference>
<dbReference type="PRINTS" id="PR00053">
    <property type="entry name" value="FORKHEAD"/>
</dbReference>
<dbReference type="InterPro" id="IPR036388">
    <property type="entry name" value="WH-like_DNA-bd_sf"/>
</dbReference>
<dbReference type="PROSITE" id="PS00657">
    <property type="entry name" value="FORK_HEAD_1"/>
    <property type="match status" value="1"/>
</dbReference>
<dbReference type="FunFam" id="1.10.10.10:FF:000042">
    <property type="entry name" value="hepatocyte nuclear factor 3-beta"/>
    <property type="match status" value="1"/>
</dbReference>
<dbReference type="WBParaSite" id="Pan_g3480.t1">
    <property type="protein sequence ID" value="Pan_g3480.t1"/>
    <property type="gene ID" value="Pan_g3480"/>
</dbReference>
<accession>A0A7E4VW53</accession>
<dbReference type="InterPro" id="IPR050211">
    <property type="entry name" value="FOX_domain-containing"/>
</dbReference>
<dbReference type="InterPro" id="IPR030456">
    <property type="entry name" value="TF_fork_head_CS_2"/>
</dbReference>
<dbReference type="GO" id="GO:0005634">
    <property type="term" value="C:nucleus"/>
    <property type="evidence" value="ECO:0007669"/>
    <property type="project" value="UniProtKB-SubCell"/>
</dbReference>
<dbReference type="GO" id="GO:0000978">
    <property type="term" value="F:RNA polymerase II cis-regulatory region sequence-specific DNA binding"/>
    <property type="evidence" value="ECO:0007669"/>
    <property type="project" value="TreeGrafter"/>
</dbReference>
<protein>
    <submittedName>
        <fullName evidence="8">Fork-head domain-containing protein</fullName>
    </submittedName>
</protein>
<reference evidence="7" key="1">
    <citation type="journal article" date="2013" name="Genetics">
        <title>The draft genome and transcriptome of Panagrellus redivivus are shaped by the harsh demands of a free-living lifestyle.</title>
        <authorList>
            <person name="Srinivasan J."/>
            <person name="Dillman A.R."/>
            <person name="Macchietto M.G."/>
            <person name="Heikkinen L."/>
            <person name="Lakso M."/>
            <person name="Fracchia K.M."/>
            <person name="Antoshechkin I."/>
            <person name="Mortazavi A."/>
            <person name="Wong G."/>
            <person name="Sternberg P.W."/>
        </authorList>
    </citation>
    <scope>NUCLEOTIDE SEQUENCE [LARGE SCALE GENOMIC DNA]</scope>
    <source>
        <strain evidence="7">MT8872</strain>
    </source>
</reference>
<feature type="domain" description="Fork-head" evidence="6">
    <location>
        <begin position="192"/>
        <end position="286"/>
    </location>
</feature>
<sequence length="499" mass="54561">MSAALICEADSRCSAYFAPTYRTRFLVVGGLVKAGKGVQKPYSPWGAPRVVARSLASKPPGDRDGEAGKSMTQDYAAVVPGNYSALNYPYAPYSNAMYNYAATYPTTTSHLNYASNLGNGGATANSTSPLSASTPNSVLPLQTATARHNVTHTVNAAGGNTSRRGNRDDGEIQITMDDFDKIKIKGGYGNSKPPYSYISLISLAIQKSPTQQLTLNEIYNFIMQYFPYYQHNTQRWQNSIRHSLSFNDCFVKVPRTPDKPGKGSFWTLHELCGNMFENGCYLRRQKRFKLEDKQRGGKKKNKSSRGGNNDSINGTVNNVAAGQQVQLQASPNGNLQYENCVKKEEITDSVPEQQIGTAMSSPSENKIVKSEPMNANSIDAASSTSQDSGVGLQQLTLSEHLIPQQQQQQQFVASLANPVTSQSAQSVISAVGQVPYYPQFLYGNGTDFTNTAASIPNYLNTFVEKPMLNYLYNTNVDYNAYQTQHTLYSSTNPANGANL</sequence>
<dbReference type="GO" id="GO:0009653">
    <property type="term" value="P:anatomical structure morphogenesis"/>
    <property type="evidence" value="ECO:0007669"/>
    <property type="project" value="TreeGrafter"/>
</dbReference>
<dbReference type="InterPro" id="IPR036390">
    <property type="entry name" value="WH_DNA-bd_sf"/>
</dbReference>
<dbReference type="SUPFAM" id="SSF46785">
    <property type="entry name" value="Winged helix' DNA-binding domain"/>
    <property type="match status" value="1"/>
</dbReference>
<evidence type="ECO:0000256" key="4">
    <source>
        <dbReference type="PROSITE-ProRule" id="PRU00089"/>
    </source>
</evidence>
<keyword evidence="2 4" id="KW-0238">DNA-binding</keyword>
<evidence type="ECO:0000256" key="3">
    <source>
        <dbReference type="ARBA" id="ARBA00023242"/>
    </source>
</evidence>
<comment type="subcellular location">
    <subcellularLocation>
        <location evidence="1 4">Nucleus</location>
    </subcellularLocation>
</comment>
<dbReference type="PROSITE" id="PS50039">
    <property type="entry name" value="FORK_HEAD_3"/>
    <property type="match status" value="1"/>
</dbReference>
<proteinExistence type="predicted"/>
<evidence type="ECO:0000313" key="7">
    <source>
        <dbReference type="Proteomes" id="UP000492821"/>
    </source>
</evidence>
<name>A0A7E4VW53_PANRE</name>
<dbReference type="Gene3D" id="1.10.10.10">
    <property type="entry name" value="Winged helix-like DNA-binding domain superfamily/Winged helix DNA-binding domain"/>
    <property type="match status" value="1"/>
</dbReference>
<dbReference type="SMART" id="SM00339">
    <property type="entry name" value="FH"/>
    <property type="match status" value="1"/>
</dbReference>